<dbReference type="Pfam" id="PF04140">
    <property type="entry name" value="ICMT"/>
    <property type="match status" value="1"/>
</dbReference>
<dbReference type="InterPro" id="IPR052527">
    <property type="entry name" value="Metal_cation-efflux_comp"/>
</dbReference>
<evidence type="ECO:0000313" key="6">
    <source>
        <dbReference type="EMBL" id="WPK12027.1"/>
    </source>
</evidence>
<evidence type="ECO:0000256" key="2">
    <source>
        <dbReference type="ARBA" id="ARBA00022692"/>
    </source>
</evidence>
<keyword evidence="3 5" id="KW-1133">Transmembrane helix</keyword>
<sequence length="178" mass="20852">MGGIKVSYLFIGIIILQRLAELFIAQRNERWLRAQGAYEVGTSHYPSMLALHSSFFIVLLLEITFKKTSLSSFFPILLLLFLLVQAVRIWCIHSLGRFWNTKILILPNANVVRKGPYRFLRHPNYLVVSLELFLLPFMFQAYFTAFLFTILNIVMLFVRIPIEERALRQATNYNETFK</sequence>
<reference evidence="6 7" key="1">
    <citation type="submission" date="2023-09" db="EMBL/GenBank/DDBJ databases">
        <authorList>
            <person name="Page C.A."/>
            <person name="Perez-Diaz I.M."/>
        </authorList>
    </citation>
    <scope>NUCLEOTIDE SEQUENCE [LARGE SCALE GENOMIC DNA]</scope>
    <source>
        <strain evidence="6 7">Ll15</strain>
    </source>
</reference>
<evidence type="ECO:0000256" key="4">
    <source>
        <dbReference type="ARBA" id="ARBA00023136"/>
    </source>
</evidence>
<gene>
    <name evidence="6" type="ORF">R6U77_19385</name>
</gene>
<dbReference type="Gene3D" id="1.20.120.1630">
    <property type="match status" value="1"/>
</dbReference>
<evidence type="ECO:0000256" key="5">
    <source>
        <dbReference type="SAM" id="Phobius"/>
    </source>
</evidence>
<dbReference type="RefSeq" id="WP_319836867.1">
    <property type="nucleotide sequence ID" value="NZ_CP137624.1"/>
</dbReference>
<keyword evidence="2 5" id="KW-0812">Transmembrane</keyword>
<feature type="transmembrane region" description="Helical" evidence="5">
    <location>
        <begin position="133"/>
        <end position="158"/>
    </location>
</feature>
<keyword evidence="7" id="KW-1185">Reference proteome</keyword>
<dbReference type="Proteomes" id="UP001322664">
    <property type="component" value="Chromosome"/>
</dbReference>
<accession>A0ABZ0RUX0</accession>
<comment type="subcellular location">
    <subcellularLocation>
        <location evidence="1">Membrane</location>
        <topology evidence="1">Multi-pass membrane protein</topology>
    </subcellularLocation>
</comment>
<evidence type="ECO:0000256" key="3">
    <source>
        <dbReference type="ARBA" id="ARBA00022989"/>
    </source>
</evidence>
<evidence type="ECO:0000256" key="1">
    <source>
        <dbReference type="ARBA" id="ARBA00004141"/>
    </source>
</evidence>
<name>A0ABZ0RUX0_9BACI</name>
<organism evidence="6 7">
    <name type="scientific">Lysinibacillus louembei</name>
    <dbReference type="NCBI Taxonomy" id="1470088"/>
    <lineage>
        <taxon>Bacteria</taxon>
        <taxon>Bacillati</taxon>
        <taxon>Bacillota</taxon>
        <taxon>Bacilli</taxon>
        <taxon>Bacillales</taxon>
        <taxon>Bacillaceae</taxon>
        <taxon>Lysinibacillus</taxon>
    </lineage>
</organism>
<dbReference type="InterPro" id="IPR007269">
    <property type="entry name" value="ICMT_MeTrfase"/>
</dbReference>
<evidence type="ECO:0000313" key="7">
    <source>
        <dbReference type="Proteomes" id="UP001322664"/>
    </source>
</evidence>
<proteinExistence type="predicted"/>
<keyword evidence="4 5" id="KW-0472">Membrane</keyword>
<dbReference type="EMBL" id="CP137624">
    <property type="protein sequence ID" value="WPK12027.1"/>
    <property type="molecule type" value="Genomic_DNA"/>
</dbReference>
<dbReference type="PANTHER" id="PTHR43847">
    <property type="entry name" value="BLL3993 PROTEIN"/>
    <property type="match status" value="1"/>
</dbReference>
<protein>
    <submittedName>
        <fullName evidence="6">Isoprenylcysteine carboxylmethyltransferase family protein</fullName>
    </submittedName>
</protein>
<feature type="transmembrane region" description="Helical" evidence="5">
    <location>
        <begin position="7"/>
        <end position="25"/>
    </location>
</feature>
<feature type="transmembrane region" description="Helical" evidence="5">
    <location>
        <begin position="45"/>
        <end position="65"/>
    </location>
</feature>
<feature type="transmembrane region" description="Helical" evidence="5">
    <location>
        <begin position="72"/>
        <end position="90"/>
    </location>
</feature>
<dbReference type="PANTHER" id="PTHR43847:SF1">
    <property type="entry name" value="BLL3993 PROTEIN"/>
    <property type="match status" value="1"/>
</dbReference>